<name>A0ABQ3XL13_9ACTN</name>
<dbReference type="InterPro" id="IPR016024">
    <property type="entry name" value="ARM-type_fold"/>
</dbReference>
<feature type="region of interest" description="Disordered" evidence="1">
    <location>
        <begin position="153"/>
        <end position="176"/>
    </location>
</feature>
<gene>
    <name evidence="2" type="ORF">Aco03nite_075690</name>
</gene>
<evidence type="ECO:0000256" key="1">
    <source>
        <dbReference type="SAM" id="MobiDB-lite"/>
    </source>
</evidence>
<keyword evidence="3" id="KW-1185">Reference proteome</keyword>
<dbReference type="InterPro" id="IPR011989">
    <property type="entry name" value="ARM-like"/>
</dbReference>
<evidence type="ECO:0000313" key="3">
    <source>
        <dbReference type="Proteomes" id="UP000612282"/>
    </source>
</evidence>
<dbReference type="RefSeq" id="WP_203804954.1">
    <property type="nucleotide sequence ID" value="NZ_BAAAQE010000094.1"/>
</dbReference>
<sequence length="406" mass="43427">MTGISGKGFPSEGEFDRAWDGLTGVTGHARLPGPGFNDGTPVEAISPAGLTGLEFDGTAIGRAWLSGLGFNRGAPVDVLVALLDAGEAAFLWREDLPAEVIDAAVVHELREVRATAAESGRLSPAQCERLIAATPEPRLRALFAELAEDAEADRRRPRVRRGVASAPHPDATPPRTPAEIAAMAADVPDIPANHRTYALWWIGALHDDADAMRRLASSPKLLIRRSVARAPRLPADVAALLAGDPDDTVRLFLAESCDDAPPEMLLEVAGWWEGSLSFPGRPRSHPRFPRTGLLHLASDPNPRLRALALIDPAATAELADQFAHDPDPVTRAAAAADHRLTPESLRRLAADPDHSVRRPARLNPSLPTDTLVKLLLDPDSAREAARNPAIPVPVMHHMITLTAQGT</sequence>
<dbReference type="Gene3D" id="1.25.10.10">
    <property type="entry name" value="Leucine-rich Repeat Variant"/>
    <property type="match status" value="1"/>
</dbReference>
<reference evidence="2 3" key="1">
    <citation type="submission" date="2021-01" db="EMBL/GenBank/DDBJ databases">
        <title>Whole genome shotgun sequence of Actinoplanes couchii NBRC 106145.</title>
        <authorList>
            <person name="Komaki H."/>
            <person name="Tamura T."/>
        </authorList>
    </citation>
    <scope>NUCLEOTIDE SEQUENCE [LARGE SCALE GENOMIC DNA]</scope>
    <source>
        <strain evidence="2 3">NBRC 106145</strain>
    </source>
</reference>
<evidence type="ECO:0008006" key="4">
    <source>
        <dbReference type="Google" id="ProtNLM"/>
    </source>
</evidence>
<protein>
    <recommendedName>
        <fullName evidence="4">Leucine rich repeat variant</fullName>
    </recommendedName>
</protein>
<evidence type="ECO:0000313" key="2">
    <source>
        <dbReference type="EMBL" id="GID59165.1"/>
    </source>
</evidence>
<accession>A0ABQ3XL13</accession>
<proteinExistence type="predicted"/>
<dbReference type="Proteomes" id="UP000612282">
    <property type="component" value="Unassembled WGS sequence"/>
</dbReference>
<organism evidence="2 3">
    <name type="scientific">Actinoplanes couchii</name>
    <dbReference type="NCBI Taxonomy" id="403638"/>
    <lineage>
        <taxon>Bacteria</taxon>
        <taxon>Bacillati</taxon>
        <taxon>Actinomycetota</taxon>
        <taxon>Actinomycetes</taxon>
        <taxon>Micromonosporales</taxon>
        <taxon>Micromonosporaceae</taxon>
        <taxon>Actinoplanes</taxon>
    </lineage>
</organism>
<dbReference type="EMBL" id="BOMG01000094">
    <property type="protein sequence ID" value="GID59165.1"/>
    <property type="molecule type" value="Genomic_DNA"/>
</dbReference>
<dbReference type="SUPFAM" id="SSF48371">
    <property type="entry name" value="ARM repeat"/>
    <property type="match status" value="1"/>
</dbReference>
<comment type="caution">
    <text evidence="2">The sequence shown here is derived from an EMBL/GenBank/DDBJ whole genome shotgun (WGS) entry which is preliminary data.</text>
</comment>